<feature type="chain" id="PRO_5040352639" evidence="2">
    <location>
        <begin position="25"/>
        <end position="79"/>
    </location>
</feature>
<evidence type="ECO:0000313" key="4">
    <source>
        <dbReference type="Proteomes" id="UP001152759"/>
    </source>
</evidence>
<feature type="compositionally biased region" description="Acidic residues" evidence="1">
    <location>
        <begin position="34"/>
        <end position="43"/>
    </location>
</feature>
<feature type="compositionally biased region" description="Basic residues" evidence="1">
    <location>
        <begin position="67"/>
        <end position="79"/>
    </location>
</feature>
<evidence type="ECO:0000256" key="1">
    <source>
        <dbReference type="SAM" id="MobiDB-lite"/>
    </source>
</evidence>
<dbReference type="Proteomes" id="UP001152759">
    <property type="component" value="Chromosome 2"/>
</dbReference>
<accession>A0A9P0EZB4</accession>
<gene>
    <name evidence="3" type="ORF">BEMITA_LOCUS4586</name>
</gene>
<protein>
    <submittedName>
        <fullName evidence="3">Uncharacterized protein</fullName>
    </submittedName>
</protein>
<evidence type="ECO:0000313" key="3">
    <source>
        <dbReference type="EMBL" id="CAH0385353.1"/>
    </source>
</evidence>
<evidence type="ECO:0000256" key="2">
    <source>
        <dbReference type="SAM" id="SignalP"/>
    </source>
</evidence>
<keyword evidence="2" id="KW-0732">Signal</keyword>
<sequence length="79" mass="8973">MCSFKIFVFFALASMLILSHFATAIPSLPSEVDLDETPEEIVDDERPPESLADSLDEASRIEQSKSVRNRRVRKMCQVE</sequence>
<organism evidence="3 4">
    <name type="scientific">Bemisia tabaci</name>
    <name type="common">Sweetpotato whitefly</name>
    <name type="synonym">Aleurodes tabaci</name>
    <dbReference type="NCBI Taxonomy" id="7038"/>
    <lineage>
        <taxon>Eukaryota</taxon>
        <taxon>Metazoa</taxon>
        <taxon>Ecdysozoa</taxon>
        <taxon>Arthropoda</taxon>
        <taxon>Hexapoda</taxon>
        <taxon>Insecta</taxon>
        <taxon>Pterygota</taxon>
        <taxon>Neoptera</taxon>
        <taxon>Paraneoptera</taxon>
        <taxon>Hemiptera</taxon>
        <taxon>Sternorrhyncha</taxon>
        <taxon>Aleyrodoidea</taxon>
        <taxon>Aleyrodidae</taxon>
        <taxon>Aleyrodinae</taxon>
        <taxon>Bemisia</taxon>
    </lineage>
</organism>
<name>A0A9P0EZB4_BEMTA</name>
<dbReference type="AlphaFoldDB" id="A0A9P0EZB4"/>
<dbReference type="EMBL" id="OU963863">
    <property type="protein sequence ID" value="CAH0385353.1"/>
    <property type="molecule type" value="Genomic_DNA"/>
</dbReference>
<keyword evidence="4" id="KW-1185">Reference proteome</keyword>
<proteinExistence type="predicted"/>
<feature type="region of interest" description="Disordered" evidence="1">
    <location>
        <begin position="34"/>
        <end position="79"/>
    </location>
</feature>
<reference evidence="3" key="1">
    <citation type="submission" date="2021-12" db="EMBL/GenBank/DDBJ databases">
        <authorList>
            <person name="King R."/>
        </authorList>
    </citation>
    <scope>NUCLEOTIDE SEQUENCE</scope>
</reference>
<feature type="signal peptide" evidence="2">
    <location>
        <begin position="1"/>
        <end position="24"/>
    </location>
</feature>